<evidence type="ECO:0000313" key="1">
    <source>
        <dbReference type="EnsemblMetazoa" id="Aqu2.1.27659_001"/>
    </source>
</evidence>
<reference evidence="1" key="1">
    <citation type="submission" date="2017-05" db="UniProtKB">
        <authorList>
            <consortium name="EnsemblMetazoa"/>
        </authorList>
    </citation>
    <scope>IDENTIFICATION</scope>
</reference>
<dbReference type="EnsemblMetazoa" id="Aqu2.1.27659_001">
    <property type="protein sequence ID" value="Aqu2.1.27659_001"/>
    <property type="gene ID" value="Aqu2.1.27659"/>
</dbReference>
<proteinExistence type="predicted"/>
<organism evidence="1">
    <name type="scientific">Amphimedon queenslandica</name>
    <name type="common">Sponge</name>
    <dbReference type="NCBI Taxonomy" id="400682"/>
    <lineage>
        <taxon>Eukaryota</taxon>
        <taxon>Metazoa</taxon>
        <taxon>Porifera</taxon>
        <taxon>Demospongiae</taxon>
        <taxon>Heteroscleromorpha</taxon>
        <taxon>Haplosclerida</taxon>
        <taxon>Niphatidae</taxon>
        <taxon>Amphimedon</taxon>
    </lineage>
</organism>
<protein>
    <submittedName>
        <fullName evidence="1">Uncharacterized protein</fullName>
    </submittedName>
</protein>
<dbReference type="OrthoDB" id="8118845at2759"/>
<accession>A0A1X7UI80</accession>
<name>A0A1X7UI80_AMPQE</name>
<dbReference type="AlphaFoldDB" id="A0A1X7UI80"/>
<dbReference type="InParanoid" id="A0A1X7UI80"/>
<sequence>MIDYLDIPTNGVDVWYADDASACAPLCDLKKWFSKLLCIGPSYGCYQEPKKCVLVKFFSTLGVKVTTSHRLLGGVIGDQDVNTAVHNYDTFRIMTKQLIDALRGIVPFLHRKGGLVTRQHNEVRDAFGDLASMAWSNVVKEPVVRDANCSTNTSALVVNLSVRGLWVPQSEALFDVRIVDTDARFYSTHPPIDAVSNADSEKKGKYQEACKERRALFIPISVSVDGMMGIKTSVFLKHLAERLALK</sequence>